<dbReference type="STRING" id="41875.K8EYG8"/>
<reference evidence="10 11" key="1">
    <citation type="submission" date="2011-10" db="EMBL/GenBank/DDBJ databases">
        <authorList>
            <person name="Genoscope - CEA"/>
        </authorList>
    </citation>
    <scope>NUCLEOTIDE SEQUENCE [LARGE SCALE GENOMIC DNA]</scope>
    <source>
        <strain evidence="10 11">RCC 1105</strain>
    </source>
</reference>
<keyword evidence="2" id="KW-0813">Transport</keyword>
<evidence type="ECO:0000256" key="6">
    <source>
        <dbReference type="SAM" id="Coils"/>
    </source>
</evidence>
<proteinExistence type="predicted"/>
<feature type="region of interest" description="Disordered" evidence="7">
    <location>
        <begin position="753"/>
        <end position="786"/>
    </location>
</feature>
<keyword evidence="11" id="KW-1185">Reference proteome</keyword>
<dbReference type="Gene3D" id="2.60.40.150">
    <property type="entry name" value="C2 domain"/>
    <property type="match status" value="1"/>
</dbReference>
<dbReference type="GO" id="GO:0008289">
    <property type="term" value="F:lipid binding"/>
    <property type="evidence" value="ECO:0007669"/>
    <property type="project" value="UniProtKB-KW"/>
</dbReference>
<keyword evidence="8" id="KW-0812">Transmembrane</keyword>
<evidence type="ECO:0000256" key="2">
    <source>
        <dbReference type="ARBA" id="ARBA00022448"/>
    </source>
</evidence>
<evidence type="ECO:0000256" key="8">
    <source>
        <dbReference type="SAM" id="Phobius"/>
    </source>
</evidence>
<dbReference type="PROSITE" id="PS51847">
    <property type="entry name" value="SMP"/>
    <property type="match status" value="1"/>
</dbReference>
<protein>
    <recommendedName>
        <fullName evidence="9">SMP-LTD domain-containing protein</fullName>
    </recommendedName>
</protein>
<dbReference type="Proteomes" id="UP000198341">
    <property type="component" value="Chromosome 8"/>
</dbReference>
<keyword evidence="3" id="KW-0445">Lipid transport</keyword>
<dbReference type="InterPro" id="IPR052847">
    <property type="entry name" value="Ext_Synaptotagmin/KAHRP-like"/>
</dbReference>
<evidence type="ECO:0000256" key="1">
    <source>
        <dbReference type="ARBA" id="ARBA00004370"/>
    </source>
</evidence>
<evidence type="ECO:0000313" key="11">
    <source>
        <dbReference type="Proteomes" id="UP000198341"/>
    </source>
</evidence>
<evidence type="ECO:0000256" key="7">
    <source>
        <dbReference type="SAM" id="MobiDB-lite"/>
    </source>
</evidence>
<keyword evidence="4" id="KW-0446">Lipid-binding</keyword>
<accession>K8EYG8</accession>
<keyword evidence="5 8" id="KW-0472">Membrane</keyword>
<keyword evidence="6" id="KW-0175">Coiled coil</keyword>
<dbReference type="PANTHER" id="PTHR47042:SF4">
    <property type="entry name" value="OS02G0313700 PROTEIN"/>
    <property type="match status" value="1"/>
</dbReference>
<dbReference type="CDD" id="cd21669">
    <property type="entry name" value="SMP_SF"/>
    <property type="match status" value="1"/>
</dbReference>
<dbReference type="GO" id="GO:0016020">
    <property type="term" value="C:membrane"/>
    <property type="evidence" value="ECO:0007669"/>
    <property type="project" value="UniProtKB-SubCell"/>
</dbReference>
<evidence type="ECO:0000256" key="5">
    <source>
        <dbReference type="ARBA" id="ARBA00023136"/>
    </source>
</evidence>
<comment type="subcellular location">
    <subcellularLocation>
        <location evidence="1">Membrane</location>
    </subcellularLocation>
</comment>
<sequence length="786" mass="88943">MSSSKWNIRKTSEKGDKEWTRHLLATKTLVTDSSFAFTNTLVSLLVQSILIVLLCSLIAFVLTLKKKRQRYKRELKARKLVKDSINAEFTTVESGSFEWINLLLRHQYKCVLSQIADEHAKRVAVDILKTVNNNTDINAAEKKKNKKHSFIGEVSLEDFSLGTTPPTVNLYVARYNPKADYVQFECDFDWDTNASHARIQAQIKPGMYLKSLNVPVHITNLSIHGKLIMGMRLVSREPGVSGVDVSFRDTPTVDVSVSPMGLPVSDIPGLHDWVISFIQSAIQKDFVEPRRMYVDVEHTYMKIAKKAQLENSNGILVVRVMKCTNLVNRNISFGYPYASISYRGRKARTATRPWSKRIEWGSRHEFDLPAFDDGNDDAEDNVISNNALNRISCGEVSVKILDRTIVGSILKIGEATFKVNRSKVVNGKKCDREAGMQRVDIDLDVHGASNRHKKAQITIEWEIVDANINEQPTQRDSSGDNKYDSDAESDASEDAFDDAEKTGVLDGDYEEEKVNNDATTTRTIEDFNKSASSRENENASSLLSSSGKAISPSRRLFRATGSDLMDSTPTSATIKAFSSSNSPSVASTTSHLLHTAKLQRMLKDERDRFNDKILDLKQEVEDAREEVELWRERRSSELRRAILEGAVFISHTKYRKLGLRRRERYRFYYNTTNNTLNWTSPSSKFWFFSQRRQTLLAEGIADVQTGFDNYTIGQNIEKMTSGNKGRMKAERATHGLNPKRCFSIILRETTEHGRQMQGNENESVQAASKGSANDARNLEKLRAERL</sequence>
<dbReference type="SUPFAM" id="SSF49562">
    <property type="entry name" value="C2 domain (Calcium/lipid-binding domain, CaLB)"/>
    <property type="match status" value="1"/>
</dbReference>
<dbReference type="GeneID" id="19013992"/>
<keyword evidence="8" id="KW-1133">Transmembrane helix</keyword>
<dbReference type="OrthoDB" id="568405at2759"/>
<evidence type="ECO:0000313" key="10">
    <source>
        <dbReference type="EMBL" id="CCO17540.1"/>
    </source>
</evidence>
<feature type="compositionally biased region" description="Acidic residues" evidence="7">
    <location>
        <begin position="486"/>
        <end position="497"/>
    </location>
</feature>
<feature type="compositionally biased region" description="Polar residues" evidence="7">
    <location>
        <begin position="756"/>
        <end position="771"/>
    </location>
</feature>
<name>K8EYG8_9CHLO</name>
<evidence type="ECO:0000256" key="4">
    <source>
        <dbReference type="ARBA" id="ARBA00023121"/>
    </source>
</evidence>
<dbReference type="KEGG" id="bpg:Bathy08g00130"/>
<dbReference type="Pfam" id="PF25669">
    <property type="entry name" value="SMP_MUG190-like"/>
    <property type="match status" value="1"/>
</dbReference>
<feature type="domain" description="SMP-LTD" evidence="9">
    <location>
        <begin position="93"/>
        <end position="297"/>
    </location>
</feature>
<feature type="coiled-coil region" evidence="6">
    <location>
        <begin position="599"/>
        <end position="640"/>
    </location>
</feature>
<dbReference type="EMBL" id="FO082271">
    <property type="protein sequence ID" value="CCO17540.1"/>
    <property type="molecule type" value="Genomic_DNA"/>
</dbReference>
<feature type="compositionally biased region" description="Basic and acidic residues" evidence="7">
    <location>
        <begin position="776"/>
        <end position="786"/>
    </location>
</feature>
<organism evidence="10 11">
    <name type="scientific">Bathycoccus prasinos</name>
    <dbReference type="NCBI Taxonomy" id="41875"/>
    <lineage>
        <taxon>Eukaryota</taxon>
        <taxon>Viridiplantae</taxon>
        <taxon>Chlorophyta</taxon>
        <taxon>Mamiellophyceae</taxon>
        <taxon>Mamiellales</taxon>
        <taxon>Bathycoccaceae</taxon>
        <taxon>Bathycoccus</taxon>
    </lineage>
</organism>
<feature type="compositionally biased region" description="Basic and acidic residues" evidence="7">
    <location>
        <begin position="523"/>
        <end position="537"/>
    </location>
</feature>
<dbReference type="eggNOG" id="KOG1012">
    <property type="taxonomic scope" value="Eukaryota"/>
</dbReference>
<dbReference type="GO" id="GO:0006869">
    <property type="term" value="P:lipid transport"/>
    <property type="evidence" value="ECO:0007669"/>
    <property type="project" value="UniProtKB-KW"/>
</dbReference>
<evidence type="ECO:0000256" key="3">
    <source>
        <dbReference type="ARBA" id="ARBA00023055"/>
    </source>
</evidence>
<dbReference type="PANTHER" id="PTHR47042">
    <property type="entry name" value="C2 DOMAIN-CONTAINING PROTEIN-LIKE"/>
    <property type="match status" value="1"/>
</dbReference>
<dbReference type="InterPro" id="IPR035892">
    <property type="entry name" value="C2_domain_sf"/>
</dbReference>
<dbReference type="AlphaFoldDB" id="K8EYG8"/>
<evidence type="ECO:0000259" key="9">
    <source>
        <dbReference type="PROSITE" id="PS51847"/>
    </source>
</evidence>
<feature type="transmembrane region" description="Helical" evidence="8">
    <location>
        <begin position="41"/>
        <end position="64"/>
    </location>
</feature>
<dbReference type="RefSeq" id="XP_007511419.1">
    <property type="nucleotide sequence ID" value="XM_007511357.1"/>
</dbReference>
<dbReference type="InterPro" id="IPR031468">
    <property type="entry name" value="SMP_LBD"/>
</dbReference>
<feature type="region of interest" description="Disordered" evidence="7">
    <location>
        <begin position="468"/>
        <end position="547"/>
    </location>
</feature>
<gene>
    <name evidence="10" type="ORF">Bathy08g00130</name>
</gene>